<dbReference type="UniPathway" id="UPA00282"/>
<organism evidence="15 16">
    <name type="scientific">Musa balbisiana</name>
    <name type="common">Banana</name>
    <dbReference type="NCBI Taxonomy" id="52838"/>
    <lineage>
        <taxon>Eukaryota</taxon>
        <taxon>Viridiplantae</taxon>
        <taxon>Streptophyta</taxon>
        <taxon>Embryophyta</taxon>
        <taxon>Tracheophyta</taxon>
        <taxon>Spermatophyta</taxon>
        <taxon>Magnoliopsida</taxon>
        <taxon>Liliopsida</taxon>
        <taxon>Zingiberales</taxon>
        <taxon>Musaceae</taxon>
        <taxon>Musa</taxon>
    </lineage>
</organism>
<comment type="subcellular location">
    <subcellularLocation>
        <location evidence="1">Cell membrane</location>
        <topology evidence="1">Single-pass membrane protein</topology>
    </subcellularLocation>
    <subcellularLocation>
        <location evidence="2">Endoplasmic reticulum membrane</location>
    </subcellularLocation>
</comment>
<keyword evidence="6" id="KW-0256">Endoplasmic reticulum</keyword>
<feature type="domain" description="O-acyltransferase WSD1-like N-terminal" evidence="13">
    <location>
        <begin position="31"/>
        <end position="192"/>
    </location>
</feature>
<dbReference type="Proteomes" id="UP000317650">
    <property type="component" value="Chromosome 4"/>
</dbReference>
<dbReference type="STRING" id="52838.A0A4S8KAI6"/>
<comment type="similarity">
    <text evidence="8">In the N-terminal section; belongs to the long-chain O-acyltransferase family.</text>
</comment>
<evidence type="ECO:0000256" key="7">
    <source>
        <dbReference type="ARBA" id="ARBA00023315"/>
    </source>
</evidence>
<proteinExistence type="inferred from homology"/>
<dbReference type="EMBL" id="PYDT01000001">
    <property type="protein sequence ID" value="THU72038.1"/>
    <property type="molecule type" value="Genomic_DNA"/>
</dbReference>
<reference evidence="15 16" key="1">
    <citation type="journal article" date="2019" name="Nat. Plants">
        <title>Genome sequencing of Musa balbisiana reveals subgenome evolution and function divergence in polyploid bananas.</title>
        <authorList>
            <person name="Yao X."/>
        </authorList>
    </citation>
    <scope>NUCLEOTIDE SEQUENCE [LARGE SCALE GENOMIC DNA]</scope>
    <source>
        <strain evidence="16">cv. DH-PKW</strain>
        <tissue evidence="15">Leaves</tissue>
    </source>
</reference>
<feature type="domain" description="O-acyltransferase WSD1 C-terminal" evidence="14">
    <location>
        <begin position="258"/>
        <end position="402"/>
    </location>
</feature>
<dbReference type="PANTHER" id="PTHR31650">
    <property type="entry name" value="O-ACYLTRANSFERASE (WSD1-LIKE) FAMILY PROTEIN"/>
    <property type="match status" value="1"/>
</dbReference>
<protein>
    <submittedName>
        <fullName evidence="15">Uncharacterized protein</fullName>
    </submittedName>
</protein>
<comment type="pathway">
    <text evidence="4">Lipid metabolism.</text>
</comment>
<evidence type="ECO:0000256" key="8">
    <source>
        <dbReference type="ARBA" id="ARBA00024360"/>
    </source>
</evidence>
<evidence type="ECO:0000313" key="15">
    <source>
        <dbReference type="EMBL" id="THU72038.1"/>
    </source>
</evidence>
<comment type="catalytic activity">
    <reaction evidence="9">
        <text>a long chain fatty alcohol + a fatty acyl-CoA = a long-chain alcohol wax ester + CoA</text>
        <dbReference type="Rhea" id="RHEA:38443"/>
        <dbReference type="ChEBI" id="CHEBI:17135"/>
        <dbReference type="ChEBI" id="CHEBI:57287"/>
        <dbReference type="ChEBI" id="CHEBI:77636"/>
        <dbReference type="ChEBI" id="CHEBI:235323"/>
        <dbReference type="EC" id="2.3.1.75"/>
    </reaction>
</comment>
<evidence type="ECO:0000256" key="1">
    <source>
        <dbReference type="ARBA" id="ARBA00004162"/>
    </source>
</evidence>
<accession>A0A4S8KAI6</accession>
<evidence type="ECO:0000256" key="5">
    <source>
        <dbReference type="ARBA" id="ARBA00022679"/>
    </source>
</evidence>
<evidence type="ECO:0000256" key="12">
    <source>
        <dbReference type="SAM" id="Phobius"/>
    </source>
</evidence>
<evidence type="ECO:0000256" key="9">
    <source>
        <dbReference type="ARBA" id="ARBA00047604"/>
    </source>
</evidence>
<dbReference type="GO" id="GO:0005886">
    <property type="term" value="C:plasma membrane"/>
    <property type="evidence" value="ECO:0007669"/>
    <property type="project" value="UniProtKB-SubCell"/>
</dbReference>
<evidence type="ECO:0000313" key="16">
    <source>
        <dbReference type="Proteomes" id="UP000317650"/>
    </source>
</evidence>
<dbReference type="Pfam" id="PF03007">
    <property type="entry name" value="WS_DGAT_cat"/>
    <property type="match status" value="1"/>
</dbReference>
<dbReference type="InterPro" id="IPR004255">
    <property type="entry name" value="O-acyltransferase_WSD1_N"/>
</dbReference>
<evidence type="ECO:0000256" key="2">
    <source>
        <dbReference type="ARBA" id="ARBA00004586"/>
    </source>
</evidence>
<keyword evidence="7" id="KW-0012">Acyltransferase</keyword>
<evidence type="ECO:0000259" key="13">
    <source>
        <dbReference type="Pfam" id="PF03007"/>
    </source>
</evidence>
<comment type="pathway">
    <text evidence="3">Glycerolipid metabolism; triacylglycerol biosynthesis.</text>
</comment>
<sequence length="409" mass="45009">MGADRGGGGEPHRDPEPGGSRPQTSPDHLVEDYVASLTCNPMDHSRRLWDLHILNIPTSDAAAVAVLRLHHSLGDGTSLMSLFLACARKASDPDSLPTIPKHYLRRPPASKRLHAGAFTGLLWLSTFVMIAWNTLVDVLRFTAMSIFLNDTPTPLIGSQGVEYRPKRIVHRSVSLNDIKDVKNAMNCTVNDVLVGVISAGLSRYLSRRYGEDLSIGLLLGHTDDDDSEKNHLPSNIGLRSTLLALAELMEGRDGETKWGNFIGYIILPFLIMGCKNPLDYIRRAKATADRKRNSLEAIFTYKGAELIVKCFGIKAAAALCHRVLSNTTLSISNMIGPVEEIVFYDHPFVYLALSVFGHPQALTVHFQSYMDTMKIVLTVDEAVIPDPYLLLDDLAESLRPIKTAIPATS</sequence>
<dbReference type="PANTHER" id="PTHR31650:SF1">
    <property type="entry name" value="WAX ESTER SYNTHASE_DIACYLGLYCEROL ACYLTRANSFERASE 4-RELATED"/>
    <property type="match status" value="1"/>
</dbReference>
<comment type="caution">
    <text evidence="15">The sequence shown here is derived from an EMBL/GenBank/DDBJ whole genome shotgun (WGS) entry which is preliminary data.</text>
</comment>
<dbReference type="GO" id="GO:0019432">
    <property type="term" value="P:triglyceride biosynthetic process"/>
    <property type="evidence" value="ECO:0007669"/>
    <property type="project" value="UniProtKB-UniPathway"/>
</dbReference>
<comment type="catalytic activity">
    <reaction evidence="10">
        <text>an acyl-CoA + a 1,2-diacyl-sn-glycerol = a triacyl-sn-glycerol + CoA</text>
        <dbReference type="Rhea" id="RHEA:10868"/>
        <dbReference type="ChEBI" id="CHEBI:17815"/>
        <dbReference type="ChEBI" id="CHEBI:57287"/>
        <dbReference type="ChEBI" id="CHEBI:58342"/>
        <dbReference type="ChEBI" id="CHEBI:64615"/>
        <dbReference type="EC" id="2.3.1.20"/>
    </reaction>
</comment>
<feature type="transmembrane region" description="Helical" evidence="12">
    <location>
        <begin position="113"/>
        <end position="132"/>
    </location>
</feature>
<dbReference type="GO" id="GO:0004144">
    <property type="term" value="F:diacylglycerol O-acyltransferase activity"/>
    <property type="evidence" value="ECO:0007669"/>
    <property type="project" value="UniProtKB-EC"/>
</dbReference>
<evidence type="ECO:0000259" key="14">
    <source>
        <dbReference type="Pfam" id="PF06974"/>
    </source>
</evidence>
<dbReference type="InterPro" id="IPR009721">
    <property type="entry name" value="O-acyltransferase_WSD1_C"/>
</dbReference>
<dbReference type="GO" id="GO:0047196">
    <property type="term" value="F:long-chain-alcohol O-fatty-acyltransferase activity"/>
    <property type="evidence" value="ECO:0007669"/>
    <property type="project" value="UniProtKB-EC"/>
</dbReference>
<feature type="region of interest" description="Disordered" evidence="11">
    <location>
        <begin position="1"/>
        <end position="27"/>
    </location>
</feature>
<dbReference type="GO" id="GO:0005789">
    <property type="term" value="C:endoplasmic reticulum membrane"/>
    <property type="evidence" value="ECO:0007669"/>
    <property type="project" value="UniProtKB-SubCell"/>
</dbReference>
<evidence type="ECO:0000256" key="6">
    <source>
        <dbReference type="ARBA" id="ARBA00022824"/>
    </source>
</evidence>
<dbReference type="AlphaFoldDB" id="A0A4S8KAI6"/>
<name>A0A4S8KAI6_MUSBA</name>
<evidence type="ECO:0000256" key="4">
    <source>
        <dbReference type="ARBA" id="ARBA00005189"/>
    </source>
</evidence>
<gene>
    <name evidence="15" type="ORF">C4D60_Mb04t07880</name>
</gene>
<evidence type="ECO:0000256" key="10">
    <source>
        <dbReference type="ARBA" id="ARBA00048109"/>
    </source>
</evidence>
<keyword evidence="5" id="KW-0808">Transferase</keyword>
<keyword evidence="12" id="KW-0472">Membrane</keyword>
<keyword evidence="12" id="KW-0812">Transmembrane</keyword>
<dbReference type="Pfam" id="PF06974">
    <property type="entry name" value="WS_DGAT_C"/>
    <property type="match status" value="1"/>
</dbReference>
<keyword evidence="16" id="KW-1185">Reference proteome</keyword>
<evidence type="ECO:0000256" key="11">
    <source>
        <dbReference type="SAM" id="MobiDB-lite"/>
    </source>
</evidence>
<keyword evidence="12" id="KW-1133">Transmembrane helix</keyword>
<dbReference type="InterPro" id="IPR045034">
    <property type="entry name" value="O-acyltransferase_WSD1-like"/>
</dbReference>
<evidence type="ECO:0000256" key="3">
    <source>
        <dbReference type="ARBA" id="ARBA00004771"/>
    </source>
</evidence>